<keyword evidence="3" id="KW-1185">Reference proteome</keyword>
<dbReference type="InterPro" id="IPR029064">
    <property type="entry name" value="Ribosomal_eL30-like_sf"/>
</dbReference>
<sequence>MEIEHLHSLKKTIGAKQTQKSVARGEVKLVYLANDSDERVTTPVRTLCEEYNIPVDEEHSMDALGRACRIKVKATAVGVLR</sequence>
<proteinExistence type="predicted"/>
<evidence type="ECO:0000259" key="1">
    <source>
        <dbReference type="Pfam" id="PF01248"/>
    </source>
</evidence>
<gene>
    <name evidence="2" type="ORF">RVY80_09800</name>
</gene>
<evidence type="ECO:0000313" key="3">
    <source>
        <dbReference type="Proteomes" id="UP001272515"/>
    </source>
</evidence>
<name>A0ABU3ZB26_9FIRM</name>
<dbReference type="SUPFAM" id="SSF55315">
    <property type="entry name" value="L30e-like"/>
    <property type="match status" value="1"/>
</dbReference>
<organism evidence="2 3">
    <name type="scientific">Veillonella absiana</name>
    <dbReference type="NCBI Taxonomy" id="3079305"/>
    <lineage>
        <taxon>Bacteria</taxon>
        <taxon>Bacillati</taxon>
        <taxon>Bacillota</taxon>
        <taxon>Negativicutes</taxon>
        <taxon>Veillonellales</taxon>
        <taxon>Veillonellaceae</taxon>
        <taxon>Veillonella</taxon>
    </lineage>
</organism>
<dbReference type="Gene3D" id="3.30.1330.30">
    <property type="match status" value="1"/>
</dbReference>
<accession>A0ABU3ZB26</accession>
<dbReference type="EMBL" id="JAWJZB010000013">
    <property type="protein sequence ID" value="MDV5089111.1"/>
    <property type="molecule type" value="Genomic_DNA"/>
</dbReference>
<comment type="caution">
    <text evidence="2">The sequence shown here is derived from an EMBL/GenBank/DDBJ whole genome shotgun (WGS) entry which is preliminary data.</text>
</comment>
<protein>
    <submittedName>
        <fullName evidence="2">Ribosomal L7Ae/L30e/S12e/Gadd45 family protein</fullName>
    </submittedName>
</protein>
<evidence type="ECO:0000313" key="2">
    <source>
        <dbReference type="EMBL" id="MDV5089111.1"/>
    </source>
</evidence>
<dbReference type="RefSeq" id="WP_295187576.1">
    <property type="nucleotide sequence ID" value="NZ_JAWJZA010000023.1"/>
</dbReference>
<reference evidence="2 3" key="1">
    <citation type="submission" date="2023-10" db="EMBL/GenBank/DDBJ databases">
        <title>Veillonella sp. nov., isolated from a pig farm feces dump.</title>
        <authorList>
            <person name="Chang Y.-H."/>
        </authorList>
    </citation>
    <scope>NUCLEOTIDE SEQUENCE [LARGE SCALE GENOMIC DNA]</scope>
    <source>
        <strain evidence="2 3">YH-vei2233</strain>
    </source>
</reference>
<feature type="domain" description="Ribosomal protein eL8/eL30/eS12/Gadd45" evidence="1">
    <location>
        <begin position="12"/>
        <end position="79"/>
    </location>
</feature>
<dbReference type="InterPro" id="IPR004038">
    <property type="entry name" value="Ribosomal_eL8/eL30/eS12/Gad45"/>
</dbReference>
<dbReference type="Pfam" id="PF01248">
    <property type="entry name" value="Ribosomal_L7Ae"/>
    <property type="match status" value="1"/>
</dbReference>
<dbReference type="Proteomes" id="UP001272515">
    <property type="component" value="Unassembled WGS sequence"/>
</dbReference>